<feature type="domain" description="DUF4886" evidence="2">
    <location>
        <begin position="32"/>
        <end position="157"/>
    </location>
</feature>
<dbReference type="InterPro" id="IPR036514">
    <property type="entry name" value="SGNH_hydro_sf"/>
</dbReference>
<sequence length="305" mass="34294">MTLFLKKFSCSILLCLLAWGTFAQSSDTLHLFLIGNSFSQNATRYLPQMAAEGGHPLVIQRAELGGCSLQRHWEHAAAAEADSLDPKGKPYKGKSLKMLLAEGTWDIITLQQYSMLSADPATYEPYASKLYAYIKALQPQAKIVFHQTWAYRADADGFGQTSEEKLASSEQEMWEKSRSAYHTIADKLNTTLIPVGDAFWKNSADRQWGYHRDTQFDYATPRYPALPDQTHSLHAGYRWTNDKKLGFDSHHANEAGCYLGGLVWYGFLFGESPLKVNFFPQEVPGDFATHLKKVADATLLEAKKH</sequence>
<name>A0A7C9BLX4_9BACT</name>
<dbReference type="InterPro" id="IPR032616">
    <property type="entry name" value="DUF4886"/>
</dbReference>
<comment type="caution">
    <text evidence="3">The sequence shown here is derived from an EMBL/GenBank/DDBJ whole genome shotgun (WGS) entry which is preliminary data.</text>
</comment>
<evidence type="ECO:0000256" key="1">
    <source>
        <dbReference type="SAM" id="SignalP"/>
    </source>
</evidence>
<feature type="chain" id="PRO_5028833709" evidence="1">
    <location>
        <begin position="26"/>
        <end position="305"/>
    </location>
</feature>
<proteinExistence type="predicted"/>
<feature type="signal peptide" evidence="1">
    <location>
        <begin position="1"/>
        <end position="25"/>
    </location>
</feature>
<accession>A0A7C9BLX4</accession>
<organism evidence="3 4">
    <name type="scientific">Salmonirosea aquatica</name>
    <dbReference type="NCBI Taxonomy" id="2654236"/>
    <lineage>
        <taxon>Bacteria</taxon>
        <taxon>Pseudomonadati</taxon>
        <taxon>Bacteroidota</taxon>
        <taxon>Cytophagia</taxon>
        <taxon>Cytophagales</taxon>
        <taxon>Spirosomataceae</taxon>
        <taxon>Salmonirosea</taxon>
    </lineage>
</organism>
<protein>
    <submittedName>
        <fullName evidence="3">DUF4886 domain-containing protein</fullName>
    </submittedName>
</protein>
<keyword evidence="1" id="KW-0732">Signal</keyword>
<dbReference type="EMBL" id="WHLY01000002">
    <property type="protein sequence ID" value="MPR35915.1"/>
    <property type="molecule type" value="Genomic_DNA"/>
</dbReference>
<dbReference type="Gene3D" id="3.40.50.1110">
    <property type="entry name" value="SGNH hydrolase"/>
    <property type="match status" value="1"/>
</dbReference>
<evidence type="ECO:0000313" key="3">
    <source>
        <dbReference type="EMBL" id="MPR35915.1"/>
    </source>
</evidence>
<dbReference type="GO" id="GO:0016788">
    <property type="term" value="F:hydrolase activity, acting on ester bonds"/>
    <property type="evidence" value="ECO:0007669"/>
    <property type="project" value="UniProtKB-ARBA"/>
</dbReference>
<gene>
    <name evidence="3" type="ORF">GBK04_21815</name>
</gene>
<evidence type="ECO:0000259" key="2">
    <source>
        <dbReference type="Pfam" id="PF16227"/>
    </source>
</evidence>
<dbReference type="Proteomes" id="UP000479293">
    <property type="component" value="Unassembled WGS sequence"/>
</dbReference>
<dbReference type="AlphaFoldDB" id="A0A7C9BLX4"/>
<keyword evidence="4" id="KW-1185">Reference proteome</keyword>
<dbReference type="SUPFAM" id="SSF52266">
    <property type="entry name" value="SGNH hydrolase"/>
    <property type="match status" value="1"/>
</dbReference>
<evidence type="ECO:0000313" key="4">
    <source>
        <dbReference type="Proteomes" id="UP000479293"/>
    </source>
</evidence>
<reference evidence="3 4" key="1">
    <citation type="submission" date="2019-10" db="EMBL/GenBank/DDBJ databases">
        <title>Draft Genome Sequence of Cytophagaceae sp. SJW1-29.</title>
        <authorList>
            <person name="Choi A."/>
        </authorList>
    </citation>
    <scope>NUCLEOTIDE SEQUENCE [LARGE SCALE GENOMIC DNA]</scope>
    <source>
        <strain evidence="3 4">SJW1-29</strain>
    </source>
</reference>
<dbReference type="Pfam" id="PF16227">
    <property type="entry name" value="DUF4886"/>
    <property type="match status" value="1"/>
</dbReference>
<dbReference type="RefSeq" id="WP_152763376.1">
    <property type="nucleotide sequence ID" value="NZ_WHLY01000002.1"/>
</dbReference>